<feature type="domain" description="F-box" evidence="1">
    <location>
        <begin position="23"/>
        <end position="62"/>
    </location>
</feature>
<evidence type="ECO:0000313" key="4">
    <source>
        <dbReference type="Proteomes" id="UP001497457"/>
    </source>
</evidence>
<dbReference type="SUPFAM" id="SSF52047">
    <property type="entry name" value="RNI-like"/>
    <property type="match status" value="1"/>
</dbReference>
<evidence type="ECO:0000313" key="3">
    <source>
        <dbReference type="EMBL" id="CAL5091919.1"/>
    </source>
</evidence>
<dbReference type="Proteomes" id="UP001497457">
    <property type="component" value="Chromosome 8b"/>
</dbReference>
<dbReference type="InterPro" id="IPR055411">
    <property type="entry name" value="LRR_FXL15/At3g58940/PEG3-like"/>
</dbReference>
<dbReference type="PANTHER" id="PTHR32141:SF39">
    <property type="entry name" value="F-BOX DOMAIN-CONTAINING PROTEIN"/>
    <property type="match status" value="1"/>
</dbReference>
<dbReference type="AlphaFoldDB" id="A0ABC9GDG7"/>
<dbReference type="Pfam" id="PF00646">
    <property type="entry name" value="F-box"/>
    <property type="match status" value="1"/>
</dbReference>
<dbReference type="PANTHER" id="PTHR32141">
    <property type="match status" value="1"/>
</dbReference>
<dbReference type="Pfam" id="PF24758">
    <property type="entry name" value="LRR_At5g56370"/>
    <property type="match status" value="1"/>
</dbReference>
<proteinExistence type="predicted"/>
<evidence type="ECO:0000259" key="2">
    <source>
        <dbReference type="Pfam" id="PF24758"/>
    </source>
</evidence>
<dbReference type="InterPro" id="IPR001810">
    <property type="entry name" value="F-box_dom"/>
</dbReference>
<dbReference type="InterPro" id="IPR036047">
    <property type="entry name" value="F-box-like_dom_sf"/>
</dbReference>
<sequence length="458" mass="51222">MGVVTRAKKRRLEEEEEECPDLISSLPDGVLGDIVSLLPAKDGARTQLLSSRWRHLWRAAPLNFSVCIHGNCTITQVAGIPRILSSHPGPGRRFSFHSGTRVVTMAELGGWLRSPSLNNLEELEIHCDRKRRLRWGPKPQPLPASALRFSSTLAIASFKACIFPDVRVPHWPALKKLTLSSVTVSESSLHALLAGCSVLESLLLQDNIGCSRVEIVSSPSLRSIGVSSSTNGRGRDIRLQQLVIEDAPCLERLLIFEGLEIDISVVSAPRLRILGELQDDDHVLQFGTTGLQGSTVATLTAVVPSLRVLALSFIKPCLDTVINLMKCFPYLETLHIEITHVAYQENALYDKYQKPIGTLDIHLRKIVLAYFQDKRSHINFAKFFVMNASKLESMTFQLKLGNVGDDLWIRRQKWLLRVEKRASRSARFDFVSRIGSISLSPAKQVHDMSILDPFQRIR</sequence>
<dbReference type="InterPro" id="IPR055302">
    <property type="entry name" value="F-box_dom-containing"/>
</dbReference>
<dbReference type="EMBL" id="OZ075118">
    <property type="protein sequence ID" value="CAL5091919.1"/>
    <property type="molecule type" value="Genomic_DNA"/>
</dbReference>
<reference evidence="4" key="1">
    <citation type="submission" date="2024-06" db="EMBL/GenBank/DDBJ databases">
        <authorList>
            <person name="Ryan C."/>
        </authorList>
    </citation>
    <scope>NUCLEOTIDE SEQUENCE [LARGE SCALE GENOMIC DNA]</scope>
</reference>
<dbReference type="InterPro" id="IPR053781">
    <property type="entry name" value="F-box_AtFBL13-like"/>
</dbReference>
<keyword evidence="4" id="KW-1185">Reference proteome</keyword>
<gene>
    <name evidence="3" type="ORF">URODEC1_LOCUS114632</name>
</gene>
<evidence type="ECO:0008006" key="5">
    <source>
        <dbReference type="Google" id="ProtNLM"/>
    </source>
</evidence>
<feature type="domain" description="F-box/LRR-repeat protein 15/At3g58940/PEG3-like LRR" evidence="2">
    <location>
        <begin position="109"/>
        <end position="336"/>
    </location>
</feature>
<evidence type="ECO:0000259" key="1">
    <source>
        <dbReference type="Pfam" id="PF00646"/>
    </source>
</evidence>
<dbReference type="InterPro" id="IPR032675">
    <property type="entry name" value="LRR_dom_sf"/>
</dbReference>
<dbReference type="SUPFAM" id="SSF81383">
    <property type="entry name" value="F-box domain"/>
    <property type="match status" value="1"/>
</dbReference>
<dbReference type="CDD" id="cd22160">
    <property type="entry name" value="F-box_AtFBL13-like"/>
    <property type="match status" value="1"/>
</dbReference>
<dbReference type="Gene3D" id="3.80.10.10">
    <property type="entry name" value="Ribonuclease Inhibitor"/>
    <property type="match status" value="1"/>
</dbReference>
<protein>
    <recommendedName>
        <fullName evidence="5">FBD domain-containing protein</fullName>
    </recommendedName>
</protein>
<name>A0ABC9GDG7_9POAL</name>
<organism evidence="3 4">
    <name type="scientific">Urochloa decumbens</name>
    <dbReference type="NCBI Taxonomy" id="240449"/>
    <lineage>
        <taxon>Eukaryota</taxon>
        <taxon>Viridiplantae</taxon>
        <taxon>Streptophyta</taxon>
        <taxon>Embryophyta</taxon>
        <taxon>Tracheophyta</taxon>
        <taxon>Spermatophyta</taxon>
        <taxon>Magnoliopsida</taxon>
        <taxon>Liliopsida</taxon>
        <taxon>Poales</taxon>
        <taxon>Poaceae</taxon>
        <taxon>PACMAD clade</taxon>
        <taxon>Panicoideae</taxon>
        <taxon>Panicodae</taxon>
        <taxon>Paniceae</taxon>
        <taxon>Melinidinae</taxon>
        <taxon>Urochloa</taxon>
    </lineage>
</organism>
<reference evidence="3 4" key="2">
    <citation type="submission" date="2024-10" db="EMBL/GenBank/DDBJ databases">
        <authorList>
            <person name="Ryan C."/>
        </authorList>
    </citation>
    <scope>NUCLEOTIDE SEQUENCE [LARGE SCALE GENOMIC DNA]</scope>
</reference>
<accession>A0ABC9GDG7</accession>